<dbReference type="InterPro" id="IPR016187">
    <property type="entry name" value="CTDL_fold"/>
</dbReference>
<sequence length="183" mass="20462">MLLGGRLATADNAPLNSILNGDKNAVGSFWLGITTMFIDGQWLMSDGSNSTFTNWAPGQPVNNNGSYCSFQNLKDEKWYSEDCSLLKPYFCEIPQASRNYLSICPPLPSNESLSVNKLKIAKWFYVDFTGKCYLMLSSLEFPKFDLSRNLCQKYGADDLVVIKSFEENSVIGGIFLPYSQLSI</sequence>
<protein>
    <submittedName>
        <fullName evidence="3">C-type lectin domain-containing protein</fullName>
    </submittedName>
</protein>
<accession>A0A914D9V3</accession>
<keyword evidence="2" id="KW-1185">Reference proteome</keyword>
<dbReference type="SUPFAM" id="SSF56436">
    <property type="entry name" value="C-type lectin-like"/>
    <property type="match status" value="2"/>
</dbReference>
<evidence type="ECO:0000313" key="3">
    <source>
        <dbReference type="WBParaSite" id="ACRNAN_scaffold20398.g12862.t1"/>
    </source>
</evidence>
<name>A0A914D9V3_9BILA</name>
<dbReference type="CDD" id="cd00037">
    <property type="entry name" value="CLECT"/>
    <property type="match status" value="1"/>
</dbReference>
<dbReference type="WBParaSite" id="ACRNAN_scaffold20398.g12862.t1">
    <property type="protein sequence ID" value="ACRNAN_scaffold20398.g12862.t1"/>
    <property type="gene ID" value="ACRNAN_scaffold20398.g12862"/>
</dbReference>
<dbReference type="InterPro" id="IPR016186">
    <property type="entry name" value="C-type_lectin-like/link_sf"/>
</dbReference>
<dbReference type="AlphaFoldDB" id="A0A914D9V3"/>
<dbReference type="PROSITE" id="PS50041">
    <property type="entry name" value="C_TYPE_LECTIN_2"/>
    <property type="match status" value="1"/>
</dbReference>
<dbReference type="InterPro" id="IPR050111">
    <property type="entry name" value="C-type_lectin/snaclec_domain"/>
</dbReference>
<feature type="domain" description="C-type lectin" evidence="1">
    <location>
        <begin position="1"/>
        <end position="92"/>
    </location>
</feature>
<dbReference type="InterPro" id="IPR001304">
    <property type="entry name" value="C-type_lectin-like"/>
</dbReference>
<dbReference type="Pfam" id="PF00059">
    <property type="entry name" value="Lectin_C"/>
    <property type="match status" value="1"/>
</dbReference>
<proteinExistence type="predicted"/>
<dbReference type="Proteomes" id="UP000887540">
    <property type="component" value="Unplaced"/>
</dbReference>
<reference evidence="3" key="1">
    <citation type="submission" date="2022-11" db="UniProtKB">
        <authorList>
            <consortium name="WormBaseParasite"/>
        </authorList>
    </citation>
    <scope>IDENTIFICATION</scope>
</reference>
<dbReference type="PANTHER" id="PTHR22803">
    <property type="entry name" value="MANNOSE, PHOSPHOLIPASE, LECTIN RECEPTOR RELATED"/>
    <property type="match status" value="1"/>
</dbReference>
<evidence type="ECO:0000259" key="1">
    <source>
        <dbReference type="PROSITE" id="PS50041"/>
    </source>
</evidence>
<evidence type="ECO:0000313" key="2">
    <source>
        <dbReference type="Proteomes" id="UP000887540"/>
    </source>
</evidence>
<dbReference type="Gene3D" id="3.10.100.10">
    <property type="entry name" value="Mannose-Binding Protein A, subunit A"/>
    <property type="match status" value="1"/>
</dbReference>
<organism evidence="2 3">
    <name type="scientific">Acrobeloides nanus</name>
    <dbReference type="NCBI Taxonomy" id="290746"/>
    <lineage>
        <taxon>Eukaryota</taxon>
        <taxon>Metazoa</taxon>
        <taxon>Ecdysozoa</taxon>
        <taxon>Nematoda</taxon>
        <taxon>Chromadorea</taxon>
        <taxon>Rhabditida</taxon>
        <taxon>Tylenchina</taxon>
        <taxon>Cephalobomorpha</taxon>
        <taxon>Cephaloboidea</taxon>
        <taxon>Cephalobidae</taxon>
        <taxon>Acrobeloides</taxon>
    </lineage>
</organism>